<evidence type="ECO:0000256" key="5">
    <source>
        <dbReference type="ARBA" id="ARBA00022989"/>
    </source>
</evidence>
<evidence type="ECO:0000256" key="4">
    <source>
        <dbReference type="ARBA" id="ARBA00022792"/>
    </source>
</evidence>
<keyword evidence="7" id="KW-0472">Membrane</keyword>
<dbReference type="GO" id="GO:0061617">
    <property type="term" value="C:MICOS complex"/>
    <property type="evidence" value="ECO:0007669"/>
    <property type="project" value="TreeGrafter"/>
</dbReference>
<dbReference type="AlphaFoldDB" id="A0A5B7ABR8"/>
<feature type="compositionally biased region" description="Basic and acidic residues" evidence="9">
    <location>
        <begin position="181"/>
        <end position="218"/>
    </location>
</feature>
<evidence type="ECO:0000256" key="2">
    <source>
        <dbReference type="ARBA" id="ARBA00010877"/>
    </source>
</evidence>
<organism evidence="10">
    <name type="scientific">Davidia involucrata</name>
    <name type="common">Dove tree</name>
    <dbReference type="NCBI Taxonomy" id="16924"/>
    <lineage>
        <taxon>Eukaryota</taxon>
        <taxon>Viridiplantae</taxon>
        <taxon>Streptophyta</taxon>
        <taxon>Embryophyta</taxon>
        <taxon>Tracheophyta</taxon>
        <taxon>Spermatophyta</taxon>
        <taxon>Magnoliopsida</taxon>
        <taxon>eudicotyledons</taxon>
        <taxon>Gunneridae</taxon>
        <taxon>Pentapetalae</taxon>
        <taxon>asterids</taxon>
        <taxon>Cornales</taxon>
        <taxon>Nyssaceae</taxon>
        <taxon>Davidia</taxon>
    </lineage>
</organism>
<feature type="coiled-coil region" evidence="8">
    <location>
        <begin position="372"/>
        <end position="453"/>
    </location>
</feature>
<keyword evidence="3" id="KW-0812">Transmembrane</keyword>
<gene>
    <name evidence="10" type="ORF">Din_022779</name>
</gene>
<evidence type="ECO:0000256" key="9">
    <source>
        <dbReference type="SAM" id="MobiDB-lite"/>
    </source>
</evidence>
<keyword evidence="5" id="KW-1133">Transmembrane helix</keyword>
<comment type="similarity">
    <text evidence="2">Belongs to the MICOS complex subunit Mic60 family.</text>
</comment>
<evidence type="ECO:0000313" key="10">
    <source>
        <dbReference type="EMBL" id="MPA53338.1"/>
    </source>
</evidence>
<dbReference type="EMBL" id="GHES01022779">
    <property type="protein sequence ID" value="MPA53338.1"/>
    <property type="molecule type" value="Transcribed_RNA"/>
</dbReference>
<feature type="region of interest" description="Disordered" evidence="9">
    <location>
        <begin position="119"/>
        <end position="252"/>
    </location>
</feature>
<protein>
    <submittedName>
        <fullName evidence="10">Putative MICOS complex subunit MIC60 isoform X1</fullName>
    </submittedName>
</protein>
<sequence>MQMNYRYCDMGMLLLDFEVLVMLFSCRSILELSSRQSVRRIPTRITTQIPLYLSSRKEFSVASQQNAPKGSGSTGNPTDSGSYLSKIVIGSVALGAAVMTAYQTGYLDKVLVKEQHSALESAKTDSVNKDSLESLRSNEDSEDDKRLREQTVMPNIQESKVSSPNVEHAEKNTDTHSFLPHLEDSSRSEGESQFHVKDVSELRHEDDITPMQEKEKELPSSPQSSMTSDDESTNARTPLEESPEMKSPEMKPRIEQQGAVEITPIITQANAIPKENEMKSMPPQDLTTKYLPEDASVNGLEQPSSLLDAYYLRDKAEETSATSSNEHKDSIGVIEDMNDVHISKDGKLVLDFLQAIHAAEKRQAELDAHIFAEEKRIVKEKYEKELKDARAKELMYAEEVAMLDKDLNKERVKAAAALKSLQEKLEEKREMELEQKEAEAELKLKKIQELAKAELASAIASEKASQIEKMTEANLHINALCMAFYAQSKEARQSHSVHKLALGALALEDALSKGLPIQKEIDALHIYLEGIDKDSLLDLVLSSLPEETRKYGTDTLLQLNHKFDALKGTLRHFSLIPPGGGGILAHSLAHVASWLKVREVDQSGDGIESLINRVESFLAEGKLSEAADTLEESVKGSQAAEIVGDWVWCARNRAITEQALTLLQSYATSISLA</sequence>
<evidence type="ECO:0000256" key="8">
    <source>
        <dbReference type="SAM" id="Coils"/>
    </source>
</evidence>
<evidence type="ECO:0000256" key="3">
    <source>
        <dbReference type="ARBA" id="ARBA00022692"/>
    </source>
</evidence>
<keyword evidence="8" id="KW-0175">Coiled coil</keyword>
<reference evidence="10" key="1">
    <citation type="submission" date="2019-08" db="EMBL/GenBank/DDBJ databases">
        <title>Reference gene set and small RNA set construction with multiple tissues from Davidia involucrata Baill.</title>
        <authorList>
            <person name="Yang H."/>
            <person name="Zhou C."/>
            <person name="Li G."/>
            <person name="Wang J."/>
            <person name="Gao P."/>
            <person name="Wang M."/>
            <person name="Wang R."/>
            <person name="Zhao Y."/>
        </authorList>
    </citation>
    <scope>NUCLEOTIDE SEQUENCE</scope>
    <source>
        <tissue evidence="10">Mixed with DoveR01_LX</tissue>
    </source>
</reference>
<feature type="compositionally biased region" description="Polar residues" evidence="9">
    <location>
        <begin position="152"/>
        <end position="165"/>
    </location>
</feature>
<dbReference type="PANTHER" id="PTHR15415">
    <property type="entry name" value="MITOFILIN"/>
    <property type="match status" value="1"/>
</dbReference>
<name>A0A5B7ABR8_DAVIN</name>
<evidence type="ECO:0000256" key="6">
    <source>
        <dbReference type="ARBA" id="ARBA00023128"/>
    </source>
</evidence>
<feature type="compositionally biased region" description="Basic and acidic residues" evidence="9">
    <location>
        <begin position="243"/>
        <end position="252"/>
    </location>
</feature>
<evidence type="ECO:0000256" key="1">
    <source>
        <dbReference type="ARBA" id="ARBA00004273"/>
    </source>
</evidence>
<feature type="compositionally biased region" description="Basic and acidic residues" evidence="9">
    <location>
        <begin position="119"/>
        <end position="149"/>
    </location>
</feature>
<dbReference type="PANTHER" id="PTHR15415:SF7">
    <property type="entry name" value="MICOS COMPLEX SUBUNIT MIC60"/>
    <property type="match status" value="1"/>
</dbReference>
<proteinExistence type="inferred from homology"/>
<dbReference type="GO" id="GO:0042407">
    <property type="term" value="P:cristae formation"/>
    <property type="evidence" value="ECO:0007669"/>
    <property type="project" value="TreeGrafter"/>
</dbReference>
<dbReference type="InterPro" id="IPR019133">
    <property type="entry name" value="MIC60"/>
</dbReference>
<keyword evidence="6" id="KW-0496">Mitochondrion</keyword>
<dbReference type="Pfam" id="PF09731">
    <property type="entry name" value="Mitofilin"/>
    <property type="match status" value="1"/>
</dbReference>
<keyword evidence="4" id="KW-0999">Mitochondrion inner membrane</keyword>
<comment type="subcellular location">
    <subcellularLocation>
        <location evidence="1">Mitochondrion inner membrane</location>
    </subcellularLocation>
</comment>
<accession>A0A5B7ABR8</accession>
<evidence type="ECO:0000256" key="7">
    <source>
        <dbReference type="ARBA" id="ARBA00023136"/>
    </source>
</evidence>